<evidence type="ECO:0000313" key="1">
    <source>
        <dbReference type="EMBL" id="GII75269.1"/>
    </source>
</evidence>
<dbReference type="EMBL" id="BOOU01000003">
    <property type="protein sequence ID" value="GII75269.1"/>
    <property type="molecule type" value="Genomic_DNA"/>
</dbReference>
<comment type="caution">
    <text evidence="1">The sequence shown here is derived from an EMBL/GenBank/DDBJ whole genome shotgun (WGS) entry which is preliminary data.</text>
</comment>
<dbReference type="RefSeq" id="WP_203981931.1">
    <property type="nucleotide sequence ID" value="NZ_BOOU01000003.1"/>
</dbReference>
<dbReference type="Proteomes" id="UP000655287">
    <property type="component" value="Unassembled WGS sequence"/>
</dbReference>
<accession>A0A919UWX2</accession>
<proteinExistence type="predicted"/>
<sequence>MDGSLYVYVEDVRDEGAGRVLDRVAGYGLRQVTVGAAGQASRDVTPHGASRVTLRADGVHFPPPAGLFDGLRLVPPVQPGAAGRPLAEIVAAAGERGMTVHGWAVFLRNVTLGRADPEVTVRDCFGGRGHPAGLCPAHPDVRRYAVALARAVARQGVAGVVAESLHFGGFAQGYRQERCFVPLGPMDEYLFGLCFCAWCMRRATDLGVKAEVAREECTRIVGAVLDGDPPAQGEVTRAALTAYAGPDVVAYARARSETVTSLVSEVAAAVGAEGATLTFLDGTGHHKGHADGLPPAGLAAHDAWQLGVDLVALGDLVPSFGVPAYARDPARVADDVAAYRRSVGPDRELRVVLRPGPPDTDSADRLAAKVRAARAAGGDRVDFHAYGLLPYRVLDRIPAALGRPGRPGSA</sequence>
<gene>
    <name evidence="1" type="ORF">Sru01_02510</name>
</gene>
<reference evidence="1" key="1">
    <citation type="submission" date="2021-01" db="EMBL/GenBank/DDBJ databases">
        <title>Whole genome shotgun sequence of Sphaerisporangium rufum NBRC 109079.</title>
        <authorList>
            <person name="Komaki H."/>
            <person name="Tamura T."/>
        </authorList>
    </citation>
    <scope>NUCLEOTIDE SEQUENCE</scope>
    <source>
        <strain evidence="1">NBRC 109079</strain>
    </source>
</reference>
<protein>
    <submittedName>
        <fullName evidence="1">Uncharacterized protein</fullName>
    </submittedName>
</protein>
<evidence type="ECO:0000313" key="2">
    <source>
        <dbReference type="Proteomes" id="UP000655287"/>
    </source>
</evidence>
<name>A0A919UWX2_9ACTN</name>
<keyword evidence="2" id="KW-1185">Reference proteome</keyword>
<organism evidence="1 2">
    <name type="scientific">Sphaerisporangium rufum</name>
    <dbReference type="NCBI Taxonomy" id="1381558"/>
    <lineage>
        <taxon>Bacteria</taxon>
        <taxon>Bacillati</taxon>
        <taxon>Actinomycetota</taxon>
        <taxon>Actinomycetes</taxon>
        <taxon>Streptosporangiales</taxon>
        <taxon>Streptosporangiaceae</taxon>
        <taxon>Sphaerisporangium</taxon>
    </lineage>
</organism>
<dbReference type="Gene3D" id="3.20.20.80">
    <property type="entry name" value="Glycosidases"/>
    <property type="match status" value="1"/>
</dbReference>
<dbReference type="AlphaFoldDB" id="A0A919UWX2"/>